<dbReference type="SMART" id="SM00078">
    <property type="entry name" value="IlGF"/>
    <property type="match status" value="1"/>
</dbReference>
<dbReference type="GO" id="GO:0008283">
    <property type="term" value="P:cell population proliferation"/>
    <property type="evidence" value="ECO:0007669"/>
    <property type="project" value="TreeGrafter"/>
</dbReference>
<dbReference type="PANTHER" id="PTHR46845:SF2">
    <property type="entry name" value="INSULIN-LIKE GROWTH FACTOR 3"/>
    <property type="match status" value="1"/>
</dbReference>
<dbReference type="EMBL" id="CAWUFR010000123">
    <property type="protein sequence ID" value="CAK6968705.1"/>
    <property type="molecule type" value="Genomic_DNA"/>
</dbReference>
<dbReference type="Gene3D" id="1.10.100.10">
    <property type="entry name" value="Insulin-like"/>
    <property type="match status" value="1"/>
</dbReference>
<feature type="region of interest" description="Disordered" evidence="3">
    <location>
        <begin position="144"/>
        <end position="197"/>
    </location>
</feature>
<comment type="similarity">
    <text evidence="1">Belongs to the insulin family.</text>
</comment>
<dbReference type="GO" id="GO:0048009">
    <property type="term" value="P:insulin-like growth factor receptor signaling pathway"/>
    <property type="evidence" value="ECO:0007669"/>
    <property type="project" value="TreeGrafter"/>
</dbReference>
<protein>
    <submittedName>
        <fullName evidence="5">Insulin-like growth factor 3</fullName>
    </submittedName>
</protein>
<evidence type="ECO:0000259" key="4">
    <source>
        <dbReference type="SMART" id="SM00078"/>
    </source>
</evidence>
<dbReference type="GO" id="GO:0008284">
    <property type="term" value="P:positive regulation of cell population proliferation"/>
    <property type="evidence" value="ECO:0007669"/>
    <property type="project" value="TreeGrafter"/>
</dbReference>
<feature type="compositionally biased region" description="Low complexity" evidence="3">
    <location>
        <begin position="179"/>
        <end position="197"/>
    </location>
</feature>
<name>A0AAV1PBE3_SCOSC</name>
<keyword evidence="2" id="KW-1015">Disulfide bond</keyword>
<dbReference type="SUPFAM" id="SSF56994">
    <property type="entry name" value="Insulin-like"/>
    <property type="match status" value="1"/>
</dbReference>
<dbReference type="PANTHER" id="PTHR46845">
    <property type="entry name" value="INSULIN-LIKE GROWTH FACTOR I"/>
    <property type="match status" value="1"/>
</dbReference>
<dbReference type="GO" id="GO:0005179">
    <property type="term" value="F:hormone activity"/>
    <property type="evidence" value="ECO:0007669"/>
    <property type="project" value="InterPro"/>
</dbReference>
<dbReference type="AlphaFoldDB" id="A0AAV1PBE3"/>
<proteinExistence type="inferred from homology"/>
<reference evidence="5 6" key="1">
    <citation type="submission" date="2024-01" db="EMBL/GenBank/DDBJ databases">
        <authorList>
            <person name="Alioto T."/>
            <person name="Alioto T."/>
            <person name="Gomez Garrido J."/>
        </authorList>
    </citation>
    <scope>NUCLEOTIDE SEQUENCE [LARGE SCALE GENOMIC DNA]</scope>
</reference>
<dbReference type="GO" id="GO:0005159">
    <property type="term" value="F:insulin-like growth factor receptor binding"/>
    <property type="evidence" value="ECO:0007669"/>
    <property type="project" value="TreeGrafter"/>
</dbReference>
<evidence type="ECO:0000256" key="3">
    <source>
        <dbReference type="SAM" id="MobiDB-lite"/>
    </source>
</evidence>
<accession>A0AAV1PBE3</accession>
<dbReference type="Proteomes" id="UP001314229">
    <property type="component" value="Unassembled WGS sequence"/>
</dbReference>
<evidence type="ECO:0000256" key="2">
    <source>
        <dbReference type="ARBA" id="ARBA00023157"/>
    </source>
</evidence>
<gene>
    <name evidence="5" type="ORF">FSCOSCO3_A024016</name>
</gene>
<evidence type="ECO:0000256" key="1">
    <source>
        <dbReference type="ARBA" id="ARBA00009034"/>
    </source>
</evidence>
<sequence length="197" mass="22060">MHSSRCPSARPLTLKVLCARICMLYSTMSLVGWPLASDAARLRCGSDLLSDLIFVCGDRGIYLGKGMWSGYGARPRGKGIVDKCCRSVGCELHHLEMYCAKPKSQQHTTAYPTTTTAQLTSTQTDMAQLFQEVFHKRLFEHLGAPSSPKRASYRKKTQPSHQQKSKDSSSRRKMNSQHTTSRPSSTFRSPPQRTNNF</sequence>
<dbReference type="GO" id="GO:0043066">
    <property type="term" value="P:negative regulation of apoptotic process"/>
    <property type="evidence" value="ECO:0007669"/>
    <property type="project" value="TreeGrafter"/>
</dbReference>
<dbReference type="GO" id="GO:0005615">
    <property type="term" value="C:extracellular space"/>
    <property type="evidence" value="ECO:0007669"/>
    <property type="project" value="TreeGrafter"/>
</dbReference>
<dbReference type="InterPro" id="IPR036438">
    <property type="entry name" value="Insulin-like_sf"/>
</dbReference>
<dbReference type="GO" id="GO:0051897">
    <property type="term" value="P:positive regulation of phosphatidylinositol 3-kinase/protein kinase B signal transduction"/>
    <property type="evidence" value="ECO:0007669"/>
    <property type="project" value="TreeGrafter"/>
</dbReference>
<organism evidence="5 6">
    <name type="scientific">Scomber scombrus</name>
    <name type="common">Atlantic mackerel</name>
    <name type="synonym">Scomber vernalis</name>
    <dbReference type="NCBI Taxonomy" id="13677"/>
    <lineage>
        <taxon>Eukaryota</taxon>
        <taxon>Metazoa</taxon>
        <taxon>Chordata</taxon>
        <taxon>Craniata</taxon>
        <taxon>Vertebrata</taxon>
        <taxon>Euteleostomi</taxon>
        <taxon>Actinopterygii</taxon>
        <taxon>Neopterygii</taxon>
        <taxon>Teleostei</taxon>
        <taxon>Neoteleostei</taxon>
        <taxon>Acanthomorphata</taxon>
        <taxon>Pelagiaria</taxon>
        <taxon>Scombriformes</taxon>
        <taxon>Scombridae</taxon>
        <taxon>Scomber</taxon>
    </lineage>
</organism>
<comment type="caution">
    <text evidence="5">The sequence shown here is derived from an EMBL/GenBank/DDBJ whole genome shotgun (WGS) entry which is preliminary data.</text>
</comment>
<evidence type="ECO:0000313" key="5">
    <source>
        <dbReference type="EMBL" id="CAK6968705.1"/>
    </source>
</evidence>
<dbReference type="InterPro" id="IPR016179">
    <property type="entry name" value="Insulin-like"/>
</dbReference>
<feature type="domain" description="Insulin-like" evidence="4">
    <location>
        <begin position="41"/>
        <end position="99"/>
    </location>
</feature>
<keyword evidence="6" id="KW-1185">Reference proteome</keyword>
<evidence type="ECO:0000313" key="6">
    <source>
        <dbReference type="Proteomes" id="UP001314229"/>
    </source>
</evidence>